<feature type="transmembrane region" description="Helical" evidence="1">
    <location>
        <begin position="47"/>
        <end position="70"/>
    </location>
</feature>
<comment type="caution">
    <text evidence="2">The sequence shown here is derived from an EMBL/GenBank/DDBJ whole genome shotgun (WGS) entry which is preliminary data.</text>
</comment>
<organism evidence="2 3">
    <name type="scientific">Elysia chlorotica</name>
    <name type="common">Eastern emerald elysia</name>
    <name type="synonym">Sea slug</name>
    <dbReference type="NCBI Taxonomy" id="188477"/>
    <lineage>
        <taxon>Eukaryota</taxon>
        <taxon>Metazoa</taxon>
        <taxon>Spiralia</taxon>
        <taxon>Lophotrochozoa</taxon>
        <taxon>Mollusca</taxon>
        <taxon>Gastropoda</taxon>
        <taxon>Heterobranchia</taxon>
        <taxon>Euthyneura</taxon>
        <taxon>Panpulmonata</taxon>
        <taxon>Sacoglossa</taxon>
        <taxon>Placobranchoidea</taxon>
        <taxon>Plakobranchidae</taxon>
        <taxon>Elysia</taxon>
    </lineage>
</organism>
<dbReference type="Proteomes" id="UP000271974">
    <property type="component" value="Unassembled WGS sequence"/>
</dbReference>
<evidence type="ECO:0000313" key="3">
    <source>
        <dbReference type="Proteomes" id="UP000271974"/>
    </source>
</evidence>
<protein>
    <recommendedName>
        <fullName evidence="4">Transmembrane protein</fullName>
    </recommendedName>
</protein>
<evidence type="ECO:0000313" key="2">
    <source>
        <dbReference type="EMBL" id="RUS90442.1"/>
    </source>
</evidence>
<keyword evidence="1" id="KW-1133">Transmembrane helix</keyword>
<accession>A0A433U9G2</accession>
<gene>
    <name evidence="2" type="ORF">EGW08_001783</name>
</gene>
<dbReference type="EMBL" id="RQTK01000032">
    <property type="protein sequence ID" value="RUS90442.1"/>
    <property type="molecule type" value="Genomic_DNA"/>
</dbReference>
<name>A0A433U9G2_ELYCH</name>
<evidence type="ECO:0000256" key="1">
    <source>
        <dbReference type="SAM" id="Phobius"/>
    </source>
</evidence>
<proteinExistence type="predicted"/>
<evidence type="ECO:0008006" key="4">
    <source>
        <dbReference type="Google" id="ProtNLM"/>
    </source>
</evidence>
<feature type="transmembrane region" description="Helical" evidence="1">
    <location>
        <begin position="6"/>
        <end position="26"/>
    </location>
</feature>
<sequence>MDLVVLFIVVFLNNIKLNSVSFFVIFHEIQPPPSPEKCFAFKWKLLISIRVYVSLVRLFLFCFLLIFVLIDLLCNDLAPPSVWNITALISGTVVSPLAVSISVASFRRTRLCLHVHIA</sequence>
<keyword evidence="3" id="KW-1185">Reference proteome</keyword>
<feature type="transmembrane region" description="Helical" evidence="1">
    <location>
        <begin position="82"/>
        <end position="106"/>
    </location>
</feature>
<keyword evidence="1" id="KW-0472">Membrane</keyword>
<dbReference type="AlphaFoldDB" id="A0A433U9G2"/>
<reference evidence="2 3" key="1">
    <citation type="submission" date="2019-01" db="EMBL/GenBank/DDBJ databases">
        <title>A draft genome assembly of the solar-powered sea slug Elysia chlorotica.</title>
        <authorList>
            <person name="Cai H."/>
            <person name="Li Q."/>
            <person name="Fang X."/>
            <person name="Li J."/>
            <person name="Curtis N.E."/>
            <person name="Altenburger A."/>
            <person name="Shibata T."/>
            <person name="Feng M."/>
            <person name="Maeda T."/>
            <person name="Schwartz J.A."/>
            <person name="Shigenobu S."/>
            <person name="Lundholm N."/>
            <person name="Nishiyama T."/>
            <person name="Yang H."/>
            <person name="Hasebe M."/>
            <person name="Li S."/>
            <person name="Pierce S.K."/>
            <person name="Wang J."/>
        </authorList>
    </citation>
    <scope>NUCLEOTIDE SEQUENCE [LARGE SCALE GENOMIC DNA]</scope>
    <source>
        <strain evidence="2">EC2010</strain>
        <tissue evidence="2">Whole organism of an adult</tissue>
    </source>
</reference>
<keyword evidence="1" id="KW-0812">Transmembrane</keyword>